<protein>
    <submittedName>
        <fullName evidence="1">Uncharacterized protein</fullName>
    </submittedName>
</protein>
<evidence type="ECO:0000313" key="1">
    <source>
        <dbReference type="EMBL" id="KAF8650268.1"/>
    </source>
</evidence>
<sequence length="150" mass="16836">MPTLIVTLDLDCFRWRKRIEEIISCIQARTEFVFEKVEFEKNKVIVSGPFDANKLCCMLRCKIGCLIKNLEVVKPPPPPPPPEEPCQHQPCPQPCPTPRPCCQGHCRPPSPPPCQCPAQIACRCRCCCRGMPCPLVIIIIEDRPGPCGIM</sequence>
<name>A0A835A6L2_9POAL</name>
<dbReference type="OrthoDB" id="695195at2759"/>
<reference evidence="1" key="1">
    <citation type="submission" date="2020-07" db="EMBL/GenBank/DDBJ databases">
        <title>Genome sequence and genetic diversity analysis of an under-domesticated orphan crop, white fonio (Digitaria exilis).</title>
        <authorList>
            <person name="Bennetzen J.L."/>
            <person name="Chen S."/>
            <person name="Ma X."/>
            <person name="Wang X."/>
            <person name="Yssel A.E.J."/>
            <person name="Chaluvadi S.R."/>
            <person name="Johnson M."/>
            <person name="Gangashetty P."/>
            <person name="Hamidou F."/>
            <person name="Sanogo M.D."/>
            <person name="Zwaenepoel A."/>
            <person name="Wallace J."/>
            <person name="Van De Peer Y."/>
            <person name="Van Deynze A."/>
        </authorList>
    </citation>
    <scope>NUCLEOTIDE SEQUENCE</scope>
    <source>
        <tissue evidence="1">Leaves</tissue>
    </source>
</reference>
<dbReference type="AlphaFoldDB" id="A0A835A6L2"/>
<dbReference type="Proteomes" id="UP000636709">
    <property type="component" value="Unassembled WGS sequence"/>
</dbReference>
<dbReference type="InterPro" id="IPR044169">
    <property type="entry name" value="PI21"/>
</dbReference>
<dbReference type="EMBL" id="JACEFO010002736">
    <property type="protein sequence ID" value="KAF8650268.1"/>
    <property type="molecule type" value="Genomic_DNA"/>
</dbReference>
<proteinExistence type="predicted"/>
<organism evidence="1 2">
    <name type="scientific">Digitaria exilis</name>
    <dbReference type="NCBI Taxonomy" id="1010633"/>
    <lineage>
        <taxon>Eukaryota</taxon>
        <taxon>Viridiplantae</taxon>
        <taxon>Streptophyta</taxon>
        <taxon>Embryophyta</taxon>
        <taxon>Tracheophyta</taxon>
        <taxon>Spermatophyta</taxon>
        <taxon>Magnoliopsida</taxon>
        <taxon>Liliopsida</taxon>
        <taxon>Poales</taxon>
        <taxon>Poaceae</taxon>
        <taxon>PACMAD clade</taxon>
        <taxon>Panicoideae</taxon>
        <taxon>Panicodae</taxon>
        <taxon>Paniceae</taxon>
        <taxon>Anthephorinae</taxon>
        <taxon>Digitaria</taxon>
    </lineage>
</organism>
<comment type="caution">
    <text evidence="1">The sequence shown here is derived from an EMBL/GenBank/DDBJ whole genome shotgun (WGS) entry which is preliminary data.</text>
</comment>
<dbReference type="PANTHER" id="PTHR47488">
    <property type="entry name" value="HEAVY METAL TRANSPORT/DETOXIFICATION SUPERFAMILY PROTEIN"/>
    <property type="match status" value="1"/>
</dbReference>
<keyword evidence="2" id="KW-1185">Reference proteome</keyword>
<accession>A0A835A6L2</accession>
<gene>
    <name evidence="1" type="ORF">HU200_064027</name>
</gene>
<dbReference type="GO" id="GO:1900150">
    <property type="term" value="P:regulation of defense response to fungus"/>
    <property type="evidence" value="ECO:0007669"/>
    <property type="project" value="InterPro"/>
</dbReference>
<evidence type="ECO:0000313" key="2">
    <source>
        <dbReference type="Proteomes" id="UP000636709"/>
    </source>
</evidence>
<dbReference type="PANTHER" id="PTHR47488:SF22">
    <property type="entry name" value="HEAVY METAL-ASSOCIATED DOMAIN CONTAINING PROTEIN, EXPRESSED"/>
    <property type="match status" value="1"/>
</dbReference>